<dbReference type="Pfam" id="PF01557">
    <property type="entry name" value="FAA_hydrolase"/>
    <property type="match status" value="1"/>
</dbReference>
<evidence type="ECO:0000259" key="2">
    <source>
        <dbReference type="Pfam" id="PF01557"/>
    </source>
</evidence>
<dbReference type="Proteomes" id="UP001499967">
    <property type="component" value="Unassembled WGS sequence"/>
</dbReference>
<evidence type="ECO:0000313" key="4">
    <source>
        <dbReference type="Proteomes" id="UP001499967"/>
    </source>
</evidence>
<dbReference type="InterPro" id="IPR036663">
    <property type="entry name" value="Fumarylacetoacetase_C_sf"/>
</dbReference>
<dbReference type="EMBL" id="BAAAHP010000170">
    <property type="protein sequence ID" value="GAA0896411.1"/>
    <property type="molecule type" value="Genomic_DNA"/>
</dbReference>
<gene>
    <name evidence="3" type="ORF">GCM10009559_54930</name>
</gene>
<sequence length="61" mass="5989">MISAGITLLPGDIIATGTPAGVGIGFAPPRFLVPGDVVECAVTGLGTLRNRIGSGDPDAGR</sequence>
<organism evidence="3 4">
    <name type="scientific">Pseudonocardia zijingensis</name>
    <dbReference type="NCBI Taxonomy" id="153376"/>
    <lineage>
        <taxon>Bacteria</taxon>
        <taxon>Bacillati</taxon>
        <taxon>Actinomycetota</taxon>
        <taxon>Actinomycetes</taxon>
        <taxon>Pseudonocardiales</taxon>
        <taxon>Pseudonocardiaceae</taxon>
        <taxon>Pseudonocardia</taxon>
    </lineage>
</organism>
<dbReference type="InterPro" id="IPR011234">
    <property type="entry name" value="Fumarylacetoacetase-like_C"/>
</dbReference>
<name>A0ABN1N7R3_9PSEU</name>
<accession>A0ABN1N7R3</accession>
<comment type="caution">
    <text evidence="3">The sequence shown here is derived from an EMBL/GenBank/DDBJ whole genome shotgun (WGS) entry which is preliminary data.</text>
</comment>
<evidence type="ECO:0000256" key="1">
    <source>
        <dbReference type="ARBA" id="ARBA00022723"/>
    </source>
</evidence>
<evidence type="ECO:0000313" key="3">
    <source>
        <dbReference type="EMBL" id="GAA0896411.1"/>
    </source>
</evidence>
<dbReference type="Gene3D" id="3.90.850.10">
    <property type="entry name" value="Fumarylacetoacetase-like, C-terminal domain"/>
    <property type="match status" value="1"/>
</dbReference>
<dbReference type="PANTHER" id="PTHR11820:SF7">
    <property type="entry name" value="ACYLPYRUVASE FAHD1, MITOCHONDRIAL"/>
    <property type="match status" value="1"/>
</dbReference>
<dbReference type="PANTHER" id="PTHR11820">
    <property type="entry name" value="ACYLPYRUVASE"/>
    <property type="match status" value="1"/>
</dbReference>
<reference evidence="3 4" key="1">
    <citation type="journal article" date="2019" name="Int. J. Syst. Evol. Microbiol.">
        <title>The Global Catalogue of Microorganisms (GCM) 10K type strain sequencing project: providing services to taxonomists for standard genome sequencing and annotation.</title>
        <authorList>
            <consortium name="The Broad Institute Genomics Platform"/>
            <consortium name="The Broad Institute Genome Sequencing Center for Infectious Disease"/>
            <person name="Wu L."/>
            <person name="Ma J."/>
        </authorList>
    </citation>
    <scope>NUCLEOTIDE SEQUENCE [LARGE SCALE GENOMIC DNA]</scope>
    <source>
        <strain evidence="3 4">JCM 11117</strain>
    </source>
</reference>
<protein>
    <recommendedName>
        <fullName evidence="2">Fumarylacetoacetase-like C-terminal domain-containing protein</fullName>
    </recommendedName>
</protein>
<keyword evidence="4" id="KW-1185">Reference proteome</keyword>
<keyword evidence="1" id="KW-0479">Metal-binding</keyword>
<feature type="domain" description="Fumarylacetoacetase-like C-terminal" evidence="2">
    <location>
        <begin position="2"/>
        <end position="52"/>
    </location>
</feature>
<dbReference type="SUPFAM" id="SSF56529">
    <property type="entry name" value="FAH"/>
    <property type="match status" value="1"/>
</dbReference>
<proteinExistence type="predicted"/>